<organism evidence="1">
    <name type="scientific">Spodoptera frugiperda</name>
    <name type="common">Fall armyworm</name>
    <dbReference type="NCBI Taxonomy" id="7108"/>
    <lineage>
        <taxon>Eukaryota</taxon>
        <taxon>Metazoa</taxon>
        <taxon>Ecdysozoa</taxon>
        <taxon>Arthropoda</taxon>
        <taxon>Hexapoda</taxon>
        <taxon>Insecta</taxon>
        <taxon>Pterygota</taxon>
        <taxon>Neoptera</taxon>
        <taxon>Endopterygota</taxon>
        <taxon>Lepidoptera</taxon>
        <taxon>Glossata</taxon>
        <taxon>Ditrysia</taxon>
        <taxon>Noctuoidea</taxon>
        <taxon>Noctuidae</taxon>
        <taxon>Amphipyrinae</taxon>
        <taxon>Spodoptera</taxon>
    </lineage>
</organism>
<sequence length="138" mass="15305">MAEYCVVAVPRGHGPMSGEYSDTHIDKFRSMTSKLHSNAAKYCVNLKRYCTASLANETTGQGVLGSIPGSDEVLLGFFGFSKNFSVVARSLEMCPVYDNRLTTYIGHRTYNINNCEKSLASARVFNRGKLKKLGLYYP</sequence>
<name>A0A2H1VG02_SPOFR</name>
<evidence type="ECO:0000313" key="1">
    <source>
        <dbReference type="EMBL" id="SOQ39716.1"/>
    </source>
</evidence>
<dbReference type="EMBL" id="ODYU01002341">
    <property type="protein sequence ID" value="SOQ39716.1"/>
    <property type="molecule type" value="Genomic_DNA"/>
</dbReference>
<reference evidence="1" key="1">
    <citation type="submission" date="2016-07" db="EMBL/GenBank/DDBJ databases">
        <authorList>
            <person name="Bretaudeau A."/>
        </authorList>
    </citation>
    <scope>NUCLEOTIDE SEQUENCE</scope>
    <source>
        <strain evidence="1">Rice</strain>
        <tissue evidence="1">Whole body</tissue>
    </source>
</reference>
<protein>
    <submittedName>
        <fullName evidence="1">SFRICE_019918</fullName>
    </submittedName>
</protein>
<proteinExistence type="predicted"/>
<dbReference type="AlphaFoldDB" id="A0A2H1VG02"/>
<gene>
    <name evidence="1" type="ORF">SFRICE_019918</name>
</gene>
<accession>A0A2H1VG02</accession>